<dbReference type="PANTHER" id="PTHR43333">
    <property type="entry name" value="2-HACID_DH_C DOMAIN-CONTAINING PROTEIN"/>
    <property type="match status" value="1"/>
</dbReference>
<dbReference type="InterPro" id="IPR036291">
    <property type="entry name" value="NAD(P)-bd_dom_sf"/>
</dbReference>
<organism evidence="4 5">
    <name type="scientific">Verruconis gallopava</name>
    <dbReference type="NCBI Taxonomy" id="253628"/>
    <lineage>
        <taxon>Eukaryota</taxon>
        <taxon>Fungi</taxon>
        <taxon>Dikarya</taxon>
        <taxon>Ascomycota</taxon>
        <taxon>Pezizomycotina</taxon>
        <taxon>Dothideomycetes</taxon>
        <taxon>Pleosporomycetidae</taxon>
        <taxon>Venturiales</taxon>
        <taxon>Sympoventuriaceae</taxon>
        <taxon>Verruconis</taxon>
    </lineage>
</organism>
<reference evidence="4 5" key="1">
    <citation type="submission" date="2015-01" db="EMBL/GenBank/DDBJ databases">
        <title>The Genome Sequence of Ochroconis gallopava CBS43764.</title>
        <authorList>
            <consortium name="The Broad Institute Genomics Platform"/>
            <person name="Cuomo C."/>
            <person name="de Hoog S."/>
            <person name="Gorbushina A."/>
            <person name="Stielow B."/>
            <person name="Teixiera M."/>
            <person name="Abouelleil A."/>
            <person name="Chapman S.B."/>
            <person name="Priest M."/>
            <person name="Young S.K."/>
            <person name="Wortman J."/>
            <person name="Nusbaum C."/>
            <person name="Birren B."/>
        </authorList>
    </citation>
    <scope>NUCLEOTIDE SEQUENCE [LARGE SCALE GENOMIC DNA]</scope>
    <source>
        <strain evidence="4 5">CBS 43764</strain>
    </source>
</reference>
<dbReference type="InterPro" id="IPR006140">
    <property type="entry name" value="D-isomer_DH_NAD-bd"/>
</dbReference>
<name>A0A0D2AY71_9PEZI</name>
<keyword evidence="5" id="KW-1185">Reference proteome</keyword>
<keyword evidence="2" id="KW-0520">NAD</keyword>
<feature type="domain" description="D-isomer specific 2-hydroxyacid dehydrogenase NAD-binding" evidence="3">
    <location>
        <begin position="223"/>
        <end position="322"/>
    </location>
</feature>
<evidence type="ECO:0000259" key="3">
    <source>
        <dbReference type="Pfam" id="PF02826"/>
    </source>
</evidence>
<dbReference type="VEuPathDB" id="FungiDB:PV09_04907"/>
<evidence type="ECO:0000256" key="2">
    <source>
        <dbReference type="ARBA" id="ARBA00023027"/>
    </source>
</evidence>
<dbReference type="RefSeq" id="XP_016213958.1">
    <property type="nucleotide sequence ID" value="XM_016358340.1"/>
</dbReference>
<dbReference type="OrthoDB" id="298012at2759"/>
<dbReference type="GO" id="GO:0016491">
    <property type="term" value="F:oxidoreductase activity"/>
    <property type="evidence" value="ECO:0007669"/>
    <property type="project" value="UniProtKB-KW"/>
</dbReference>
<protein>
    <recommendedName>
        <fullName evidence="3">D-isomer specific 2-hydroxyacid dehydrogenase NAD-binding domain-containing protein</fullName>
    </recommendedName>
</protein>
<evidence type="ECO:0000313" key="4">
    <source>
        <dbReference type="EMBL" id="KIW04089.1"/>
    </source>
</evidence>
<dbReference type="GO" id="GO:0051287">
    <property type="term" value="F:NAD binding"/>
    <property type="evidence" value="ECO:0007669"/>
    <property type="project" value="InterPro"/>
</dbReference>
<dbReference type="InParanoid" id="A0A0D2AY71"/>
<dbReference type="CDD" id="cd12163">
    <property type="entry name" value="2-Hacid_dh_5"/>
    <property type="match status" value="1"/>
</dbReference>
<evidence type="ECO:0000313" key="5">
    <source>
        <dbReference type="Proteomes" id="UP000053259"/>
    </source>
</evidence>
<dbReference type="Proteomes" id="UP000053259">
    <property type="component" value="Unassembled WGS sequence"/>
</dbReference>
<dbReference type="Gene3D" id="3.40.50.720">
    <property type="entry name" value="NAD(P)-binding Rossmann-like Domain"/>
    <property type="match status" value="2"/>
</dbReference>
<dbReference type="SUPFAM" id="SSF51735">
    <property type="entry name" value="NAD(P)-binding Rossmann-fold domains"/>
    <property type="match status" value="1"/>
</dbReference>
<dbReference type="PROSITE" id="PS00065">
    <property type="entry name" value="D_2_HYDROXYACID_DH_1"/>
    <property type="match status" value="1"/>
</dbReference>
<dbReference type="PANTHER" id="PTHR43333:SF1">
    <property type="entry name" value="D-ISOMER SPECIFIC 2-HYDROXYACID DEHYDROGENASE NAD-BINDING DOMAIN-CONTAINING PROTEIN"/>
    <property type="match status" value="1"/>
</dbReference>
<keyword evidence="1" id="KW-0560">Oxidoreductase</keyword>
<dbReference type="Pfam" id="PF02826">
    <property type="entry name" value="2-Hacid_dh_C"/>
    <property type="match status" value="2"/>
</dbReference>
<dbReference type="GeneID" id="27312880"/>
<evidence type="ECO:0000256" key="1">
    <source>
        <dbReference type="ARBA" id="ARBA00023002"/>
    </source>
</evidence>
<accession>A0A0D2AY71</accession>
<dbReference type="SUPFAM" id="SSF52283">
    <property type="entry name" value="Formate/glycerate dehydrogenase catalytic domain-like"/>
    <property type="match status" value="1"/>
</dbReference>
<dbReference type="AlphaFoldDB" id="A0A0D2AY71"/>
<dbReference type="EMBL" id="KN847542">
    <property type="protein sequence ID" value="KIW04089.1"/>
    <property type="molecule type" value="Genomic_DNA"/>
</dbReference>
<proteinExistence type="predicted"/>
<feature type="domain" description="D-isomer specific 2-hydroxyacid dehydrogenase NAD-binding" evidence="3">
    <location>
        <begin position="123"/>
        <end position="194"/>
    </location>
</feature>
<dbReference type="InterPro" id="IPR029752">
    <property type="entry name" value="D-isomer_DH_CS1"/>
</dbReference>
<gene>
    <name evidence="4" type="ORF">PV09_04907</name>
</gene>
<sequence>MGDHPKDSEKILLTLPWPEPTDLIKRLEEKFPTAEFVYKQVTFNREQGLQEQLPEDIYKDVTALLTLFTLPQSPSSCPNLEFVQLISAGSDKVVQRPIFKETNIPFATVSGIHGPQISEWFIMSLLNFGHAYNALYEAQKERLWQPSLGQKVQDLVGQRLGVYGYGSIGRQAARVAKAMGMDVIAYTASPRDTPEKRKDTGFIVPGTGDPDGSIPSEWYSGTDKASLHHFLGRDIDVLLVGVPLTAATRHVLSTEEFDVLSKKRAFVANVARGPVIDSAALKKALEEGKLRGAALDVTEPEPLPKDNPLWEAPNTFISPHVSGNSNDYAKRAFQVFELNLERKARGEPLINVIDRKKGY</sequence>
<dbReference type="STRING" id="253628.A0A0D2AY71"/>